<proteinExistence type="predicted"/>
<keyword evidence="3" id="KW-1185">Reference proteome</keyword>
<reference evidence="2 3" key="1">
    <citation type="submission" date="2018-03" db="EMBL/GenBank/DDBJ databases">
        <title>Genome sequencing of Ottowia sp.</title>
        <authorList>
            <person name="Kim S.-J."/>
            <person name="Heo J."/>
            <person name="Kwon S.-W."/>
        </authorList>
    </citation>
    <scope>NUCLEOTIDE SEQUENCE [LARGE SCALE GENOMIC DNA]</scope>
    <source>
        <strain evidence="2 3">KADR8-3</strain>
    </source>
</reference>
<dbReference type="PANTHER" id="PTHR40590:SF1">
    <property type="entry name" value="CYTOPLASMIC PROTEIN"/>
    <property type="match status" value="1"/>
</dbReference>
<sequence length="318" mass="34840">MLNRPFWRRALAVGFGLLALWNAGPAQAEQCPAPPQIPTEAQAADAARAAQDRGFLWSLQRDGKTSYLYGTLHVGKLAWAMPGPRVAKALRASQVLAMELDVGDPKVQQQMAALVRADRPSSLSPEAQAQLREAAKALCVDWDTLAPMRPEFQLTTLLMSLARYEDLDASFGSEVALAAMAPYLGLPTRSLETSAEQVAALSAASPAELAEWLQIGIHDMSNDKARRQLRKLSRVWAESDIQQLERYPEWCECVDTPVERAIANRVINQRNVTLAERIDALIRQEGPAFVAVGALHMVGSDGLPTLLKARGFTVMQVF</sequence>
<dbReference type="InterPro" id="IPR002816">
    <property type="entry name" value="TraB/PrgY/GumN_fam"/>
</dbReference>
<dbReference type="OrthoDB" id="9025834at2"/>
<dbReference type="Pfam" id="PF01963">
    <property type="entry name" value="TraB_PrgY_gumN"/>
    <property type="match status" value="1"/>
</dbReference>
<keyword evidence="1" id="KW-0732">Signal</keyword>
<dbReference type="RefSeq" id="WP_106703862.1">
    <property type="nucleotide sequence ID" value="NZ_CP027666.1"/>
</dbReference>
<evidence type="ECO:0000256" key="1">
    <source>
        <dbReference type="SAM" id="SignalP"/>
    </source>
</evidence>
<evidence type="ECO:0000313" key="3">
    <source>
        <dbReference type="Proteomes" id="UP000239709"/>
    </source>
</evidence>
<dbReference type="KEGG" id="otk:C6570_14560"/>
<evidence type="ECO:0000313" key="2">
    <source>
        <dbReference type="EMBL" id="AVO35313.1"/>
    </source>
</evidence>
<dbReference type="CDD" id="cd14789">
    <property type="entry name" value="Tiki"/>
    <property type="match status" value="1"/>
</dbReference>
<dbReference type="InterPro" id="IPR047111">
    <property type="entry name" value="YbaP-like"/>
</dbReference>
<dbReference type="PANTHER" id="PTHR40590">
    <property type="entry name" value="CYTOPLASMIC PROTEIN-RELATED"/>
    <property type="match status" value="1"/>
</dbReference>
<name>A0A2S0MHZ5_9BURK</name>
<dbReference type="Proteomes" id="UP000239709">
    <property type="component" value="Chromosome"/>
</dbReference>
<organism evidence="2 3">
    <name type="scientific">Ottowia oryzae</name>
    <dbReference type="NCBI Taxonomy" id="2109914"/>
    <lineage>
        <taxon>Bacteria</taxon>
        <taxon>Pseudomonadati</taxon>
        <taxon>Pseudomonadota</taxon>
        <taxon>Betaproteobacteria</taxon>
        <taxon>Burkholderiales</taxon>
        <taxon>Comamonadaceae</taxon>
        <taxon>Ottowia</taxon>
    </lineage>
</organism>
<feature type="signal peptide" evidence="1">
    <location>
        <begin position="1"/>
        <end position="28"/>
    </location>
</feature>
<accession>A0A2S0MHZ5</accession>
<dbReference type="AlphaFoldDB" id="A0A2S0MHZ5"/>
<protein>
    <submittedName>
        <fullName evidence="2">TraB/GumN family protein</fullName>
    </submittedName>
</protein>
<gene>
    <name evidence="2" type="ORF">C6570_14560</name>
</gene>
<dbReference type="EMBL" id="CP027666">
    <property type="protein sequence ID" value="AVO35313.1"/>
    <property type="molecule type" value="Genomic_DNA"/>
</dbReference>
<feature type="chain" id="PRO_5015564719" evidence="1">
    <location>
        <begin position="29"/>
        <end position="318"/>
    </location>
</feature>